<dbReference type="Proteomes" id="UP000184608">
    <property type="component" value="Unassembled WGS sequence"/>
</dbReference>
<feature type="transmembrane region" description="Helical" evidence="5">
    <location>
        <begin position="6"/>
        <end position="28"/>
    </location>
</feature>
<dbReference type="RefSeq" id="WP_073606026.1">
    <property type="nucleotide sequence ID" value="NZ_FQXZ01000049.1"/>
</dbReference>
<organism evidence="7 8">
    <name type="scientific">Vibrio aerogenes CECT 7868</name>
    <dbReference type="NCBI Taxonomy" id="1216006"/>
    <lineage>
        <taxon>Bacteria</taxon>
        <taxon>Pseudomonadati</taxon>
        <taxon>Pseudomonadota</taxon>
        <taxon>Gammaproteobacteria</taxon>
        <taxon>Vibrionales</taxon>
        <taxon>Vibrionaceae</taxon>
        <taxon>Vibrio</taxon>
    </lineage>
</organism>
<comment type="similarity">
    <text evidence="3">Belongs to the methyl-accepting chemotaxis (MCP) protein family.</text>
</comment>
<dbReference type="Pfam" id="PF00015">
    <property type="entry name" value="MCPsignal"/>
    <property type="match status" value="1"/>
</dbReference>
<dbReference type="OrthoDB" id="5867045at2"/>
<dbReference type="EMBL" id="FQXZ01000049">
    <property type="protein sequence ID" value="SHI83424.1"/>
    <property type="molecule type" value="Genomic_DNA"/>
</dbReference>
<keyword evidence="2 4" id="KW-0807">Transducer</keyword>
<evidence type="ECO:0000313" key="8">
    <source>
        <dbReference type="Proteomes" id="UP000184608"/>
    </source>
</evidence>
<keyword evidence="5" id="KW-0472">Membrane</keyword>
<keyword evidence="5" id="KW-0812">Transmembrane</keyword>
<evidence type="ECO:0000256" key="1">
    <source>
        <dbReference type="ARBA" id="ARBA00004370"/>
    </source>
</evidence>
<dbReference type="SUPFAM" id="SSF58104">
    <property type="entry name" value="Methyl-accepting chemotaxis protein (MCP) signaling domain"/>
    <property type="match status" value="1"/>
</dbReference>
<dbReference type="PANTHER" id="PTHR32089">
    <property type="entry name" value="METHYL-ACCEPTING CHEMOTAXIS PROTEIN MCPB"/>
    <property type="match status" value="1"/>
</dbReference>
<evidence type="ECO:0000259" key="6">
    <source>
        <dbReference type="PROSITE" id="PS50111"/>
    </source>
</evidence>
<dbReference type="GO" id="GO:0007165">
    <property type="term" value="P:signal transduction"/>
    <property type="evidence" value="ECO:0007669"/>
    <property type="project" value="UniProtKB-KW"/>
</dbReference>
<evidence type="ECO:0000256" key="5">
    <source>
        <dbReference type="SAM" id="Phobius"/>
    </source>
</evidence>
<dbReference type="STRING" id="1216006.VA7868_04433"/>
<name>A0A1M6ED78_9VIBR</name>
<dbReference type="PROSITE" id="PS50111">
    <property type="entry name" value="CHEMOTAXIS_TRANSDUC_2"/>
    <property type="match status" value="1"/>
</dbReference>
<feature type="domain" description="Methyl-accepting transducer" evidence="6">
    <location>
        <begin position="354"/>
        <end position="590"/>
    </location>
</feature>
<dbReference type="InterPro" id="IPR004089">
    <property type="entry name" value="MCPsignal_dom"/>
</dbReference>
<evidence type="ECO:0000256" key="2">
    <source>
        <dbReference type="ARBA" id="ARBA00023224"/>
    </source>
</evidence>
<feature type="transmembrane region" description="Helical" evidence="5">
    <location>
        <begin position="271"/>
        <end position="291"/>
    </location>
</feature>
<dbReference type="Gene3D" id="1.10.287.950">
    <property type="entry name" value="Methyl-accepting chemotaxis protein"/>
    <property type="match status" value="1"/>
</dbReference>
<reference evidence="7 8" key="1">
    <citation type="submission" date="2016-11" db="EMBL/GenBank/DDBJ databases">
        <authorList>
            <person name="Jaros S."/>
            <person name="Januszkiewicz K."/>
            <person name="Wedrychowicz H."/>
        </authorList>
    </citation>
    <scope>NUCLEOTIDE SEQUENCE [LARGE SCALE GENOMIC DNA]</scope>
    <source>
        <strain evidence="7 8">CECT 7868</strain>
    </source>
</reference>
<dbReference type="Gene3D" id="3.30.450.20">
    <property type="entry name" value="PAS domain"/>
    <property type="match status" value="1"/>
</dbReference>
<evidence type="ECO:0000256" key="3">
    <source>
        <dbReference type="ARBA" id="ARBA00029447"/>
    </source>
</evidence>
<dbReference type="FunFam" id="1.10.287.950:FF:000001">
    <property type="entry name" value="Methyl-accepting chemotaxis sensory transducer"/>
    <property type="match status" value="1"/>
</dbReference>
<proteinExistence type="inferred from homology"/>
<dbReference type="GO" id="GO:0016020">
    <property type="term" value="C:membrane"/>
    <property type="evidence" value="ECO:0007669"/>
    <property type="project" value="UniProtKB-SubCell"/>
</dbReference>
<gene>
    <name evidence="7" type="primary">pctC_18</name>
    <name evidence="7" type="ORF">VA7868_04433</name>
</gene>
<dbReference type="GO" id="GO:0006935">
    <property type="term" value="P:chemotaxis"/>
    <property type="evidence" value="ECO:0007669"/>
    <property type="project" value="UniProtKB-ARBA"/>
</dbReference>
<protein>
    <submittedName>
        <fullName evidence="7">Methyl-accepting chemotaxis protein PctC</fullName>
    </submittedName>
</protein>
<dbReference type="CDD" id="cd11386">
    <property type="entry name" value="MCP_signal"/>
    <property type="match status" value="1"/>
</dbReference>
<keyword evidence="5" id="KW-1133">Transmembrane helix</keyword>
<comment type="subcellular location">
    <subcellularLocation>
        <location evidence="1">Membrane</location>
    </subcellularLocation>
</comment>
<dbReference type="PANTHER" id="PTHR32089:SF33">
    <property type="entry name" value="TOXIN COREGULATED PILUS BIOSYNTHESIS PROTEIN I"/>
    <property type="match status" value="1"/>
</dbReference>
<dbReference type="SMART" id="SM00283">
    <property type="entry name" value="MA"/>
    <property type="match status" value="1"/>
</dbReference>
<keyword evidence="8" id="KW-1185">Reference proteome</keyword>
<accession>A0A1M6ED78</accession>
<evidence type="ECO:0000313" key="7">
    <source>
        <dbReference type="EMBL" id="SHI83424.1"/>
    </source>
</evidence>
<sequence>MNKFKFQVAGMMSAVIVIVVALLTVFNYQDYQSNSVRLNKAILRQQNELIDIRLTARLEEIKSQLSAVDIHLNDIRDGQLSARATEQLNVLYREQHGTADTIGLFTEDGSFYAQNGKKIPANVRLLGRGYYKALYEDGQPYFISPPFSSSRSGKQVIAVAYRLNPHIAVLTAVYAYAILGEISKNENQFVYTQTGTILASPYPEYTGKNMFEVRPFYRNFSQDKPEMSYTIDISGQPVDFTAFWGKLHIAQWNYVSFIYDEDIYKDANRQLISSMTIGLSAVIISIMLMLYTLQKTVLHPVGGAPKDIAAYMEIMAQGDLRQAFPGTSHATGIYSSLTNLSRHIRSLIQNSYVISEQVASSSAQLNQVIANTQENARAELVQVEQISTAINQLSSTSQEVSQQASAAEIEAKKALGYVAHGQKMLAQNIEMNHQVNRSATETAQLMEELKQFAGEIGSITDVINKISEQTNLLALNAAIEAARAGEQGRGFAVVADEVRDLASKTQASTDDIRHLIEKLQHQSGQACQNMAQNVALIQKSVDIVDQVKASFSDISDVVHSMSDINTIMATAALEQVSVTNDISHVTEATFISVNENVDAMKETLAAATDLSAMASQQRQELAVFQL</sequence>
<evidence type="ECO:0000256" key="4">
    <source>
        <dbReference type="PROSITE-ProRule" id="PRU00284"/>
    </source>
</evidence>
<dbReference type="AlphaFoldDB" id="A0A1M6ED78"/>